<dbReference type="eggNOG" id="KOG1727">
    <property type="taxonomic scope" value="Eukaryota"/>
</dbReference>
<dbReference type="HOGENOM" id="CLU_095877_0_1_1"/>
<dbReference type="InParanoid" id="M3XLY5"/>
<dbReference type="Gene3D" id="2.170.150.10">
    <property type="entry name" value="Metal Binding Protein, Guanine Nucleotide Exchange Factor, Chain A"/>
    <property type="match status" value="1"/>
</dbReference>
<sequence>SLPYFRYILSDEMLSTIYKIWEMTQGLCLEVEGRMVRRTEGNTDDLLIGGNVSTRGPEGEGTESPVTAGGDTVLNHHLETSCTKEAYKKHIKDYIKSVKGKLEEQQPERVKPFMTGAAEHIKHILANCKNYQFFPDENMDREGMVALQGYSEDGRTPQRMFFKDGVEMEKC</sequence>
<dbReference type="Ensembl" id="ENSMPUT00000000089.1">
    <property type="protein sequence ID" value="ENSMPUP00000000085.1"/>
    <property type="gene ID" value="ENSMPUG00000000089.1"/>
</dbReference>
<dbReference type="STRING" id="9669.ENSMPUP00000000085"/>
<dbReference type="PANTHER" id="PTHR11991">
    <property type="entry name" value="TRANSLATIONALLY CONTROLLED TUMOR PROTEIN-RELATED"/>
    <property type="match status" value="1"/>
</dbReference>
<dbReference type="EMBL" id="AEYP01072083">
    <property type="status" value="NOT_ANNOTATED_CDS"/>
    <property type="molecule type" value="Genomic_DNA"/>
</dbReference>
<comment type="function">
    <text evidence="2">Involved in calcium binding and microtubule stabilization. Acts as a negative regulator of TSC22D1-mediated apoptosis, via interaction with and destabilization of TSC22D1 protein.</text>
</comment>
<evidence type="ECO:0000256" key="4">
    <source>
        <dbReference type="PROSITE-ProRule" id="PRU01133"/>
    </source>
</evidence>
<evidence type="ECO:0000259" key="6">
    <source>
        <dbReference type="PROSITE" id="PS51797"/>
    </source>
</evidence>
<comment type="subunit">
    <text evidence="3">Homodimer. Interacts with STEAP3. Interacts with TSC22D1; interaction results in the destabilization of TSC22D1 protein.</text>
</comment>
<evidence type="ECO:0000256" key="1">
    <source>
        <dbReference type="ARBA" id="ARBA00040832"/>
    </source>
</evidence>
<dbReference type="InterPro" id="IPR011323">
    <property type="entry name" value="Mss4/transl-control_tumour"/>
</dbReference>
<proteinExistence type="inferred from homology"/>
<organism evidence="7">
    <name type="scientific">Mustela putorius furo</name>
    <name type="common">European domestic ferret</name>
    <name type="synonym">Mustela furo</name>
    <dbReference type="NCBI Taxonomy" id="9669"/>
    <lineage>
        <taxon>Eukaryota</taxon>
        <taxon>Metazoa</taxon>
        <taxon>Chordata</taxon>
        <taxon>Craniata</taxon>
        <taxon>Vertebrata</taxon>
        <taxon>Euteleostomi</taxon>
        <taxon>Mammalia</taxon>
        <taxon>Eutheria</taxon>
        <taxon>Laurasiatheria</taxon>
        <taxon>Carnivora</taxon>
        <taxon>Caniformia</taxon>
        <taxon>Musteloidea</taxon>
        <taxon>Mustelidae</taxon>
        <taxon>Mustelinae</taxon>
        <taxon>Mustela</taxon>
    </lineage>
</organism>
<evidence type="ECO:0000256" key="2">
    <source>
        <dbReference type="ARBA" id="ARBA00046053"/>
    </source>
</evidence>
<dbReference type="PROSITE" id="PS51797">
    <property type="entry name" value="TCTP_3"/>
    <property type="match status" value="1"/>
</dbReference>
<protein>
    <recommendedName>
        <fullName evidence="1">Translationally-controlled tumor protein</fullName>
    </recommendedName>
</protein>
<evidence type="ECO:0000256" key="5">
    <source>
        <dbReference type="SAM" id="MobiDB-lite"/>
    </source>
</evidence>
<dbReference type="AlphaFoldDB" id="M3XLY5"/>
<comment type="similarity">
    <text evidence="4">Belongs to the TCTP family.</text>
</comment>
<name>M3XLY5_MUSPF</name>
<accession>M3XLY5</accession>
<feature type="region of interest" description="Disordered" evidence="5">
    <location>
        <begin position="45"/>
        <end position="70"/>
    </location>
</feature>
<reference evidence="7" key="1">
    <citation type="submission" date="2024-06" db="UniProtKB">
        <authorList>
            <consortium name="Ensembl"/>
        </authorList>
    </citation>
    <scope>IDENTIFICATION</scope>
</reference>
<dbReference type="Pfam" id="PF00838">
    <property type="entry name" value="TCTP"/>
    <property type="match status" value="1"/>
</dbReference>
<dbReference type="GO" id="GO:0005737">
    <property type="term" value="C:cytoplasm"/>
    <property type="evidence" value="ECO:0007669"/>
    <property type="project" value="TreeGrafter"/>
</dbReference>
<evidence type="ECO:0000313" key="7">
    <source>
        <dbReference type="Ensembl" id="ENSMPUP00000000085.1"/>
    </source>
</evidence>
<feature type="domain" description="TCTP" evidence="6">
    <location>
        <begin position="1"/>
        <end position="171"/>
    </location>
</feature>
<dbReference type="InterPro" id="IPR034737">
    <property type="entry name" value="TCTP"/>
</dbReference>
<dbReference type="PANTHER" id="PTHR11991:SF0">
    <property type="entry name" value="TRANSLATIONALLY-CONTROLLED TUMOR PROTEIN"/>
    <property type="match status" value="1"/>
</dbReference>
<evidence type="ECO:0000256" key="3">
    <source>
        <dbReference type="ARBA" id="ARBA00047116"/>
    </source>
</evidence>
<dbReference type="InterPro" id="IPR018105">
    <property type="entry name" value="Translational_control_tumour_p"/>
</dbReference>
<dbReference type="GO" id="GO:0005509">
    <property type="term" value="F:calcium ion binding"/>
    <property type="evidence" value="ECO:0007669"/>
    <property type="project" value="TreeGrafter"/>
</dbReference>
<dbReference type="InterPro" id="IPR011057">
    <property type="entry name" value="Mss4-like_sf"/>
</dbReference>
<dbReference type="SUPFAM" id="SSF51316">
    <property type="entry name" value="Mss4-like"/>
    <property type="match status" value="1"/>
</dbReference>
<dbReference type="GeneTree" id="ENSGT00390000006051"/>